<proteinExistence type="predicted"/>
<name>A0A261R6X3_9BORD</name>
<dbReference type="SMART" id="SM00342">
    <property type="entry name" value="HTH_ARAC"/>
    <property type="match status" value="1"/>
</dbReference>
<dbReference type="GO" id="GO:0043565">
    <property type="term" value="F:sequence-specific DNA binding"/>
    <property type="evidence" value="ECO:0007669"/>
    <property type="project" value="InterPro"/>
</dbReference>
<dbReference type="PANTHER" id="PTHR11019:SF159">
    <property type="entry name" value="TRANSCRIPTIONAL REGULATOR-RELATED"/>
    <property type="match status" value="1"/>
</dbReference>
<comment type="caution">
    <text evidence="2">The sequence shown here is derived from an EMBL/GenBank/DDBJ whole genome shotgun (WGS) entry which is preliminary data.</text>
</comment>
<protein>
    <recommendedName>
        <fullName evidence="1">HTH araC/xylS-type domain-containing protein</fullName>
    </recommendedName>
</protein>
<dbReference type="GO" id="GO:0003700">
    <property type="term" value="F:DNA-binding transcription factor activity"/>
    <property type="evidence" value="ECO:0007669"/>
    <property type="project" value="InterPro"/>
</dbReference>
<accession>A0A261R6X3</accession>
<feature type="domain" description="HTH araC/xylS-type" evidence="1">
    <location>
        <begin position="164"/>
        <end position="264"/>
    </location>
</feature>
<dbReference type="EMBL" id="NEVJ01000003">
    <property type="protein sequence ID" value="OZI20765.1"/>
    <property type="molecule type" value="Genomic_DNA"/>
</dbReference>
<dbReference type="Pfam" id="PF12833">
    <property type="entry name" value="HTH_18"/>
    <property type="match status" value="1"/>
</dbReference>
<dbReference type="OrthoDB" id="8847039at2"/>
<gene>
    <name evidence="2" type="ORF">CAL26_25155</name>
</gene>
<evidence type="ECO:0000259" key="1">
    <source>
        <dbReference type="PROSITE" id="PS01124"/>
    </source>
</evidence>
<dbReference type="Gene3D" id="1.10.10.60">
    <property type="entry name" value="Homeodomain-like"/>
    <property type="match status" value="1"/>
</dbReference>
<sequence>MVRHVPLSSKLDLIARDGYALAASRQPGYTFHWHAHDCAMLLWPRAGALDSAWEMAGGGRRGRLVRGQALLLPAYVSHSTRSGVGTHQHGELYLAPELVRCLPGALGRGGALQLDGAAQAMLDALWMPALTPGAMPGLVRALIEQLGASHSAASSPEPAGQLARRWLGHIQASLQGGGASPSIAQSASRLGVSVRALQRACMQEYGLAPIALRRLALAEAARARLAAGEPLARVSVELGFANSGHLGRLLREVPAPLPATPPAA</sequence>
<dbReference type="InterPro" id="IPR018060">
    <property type="entry name" value="HTH_AraC"/>
</dbReference>
<dbReference type="Proteomes" id="UP000216857">
    <property type="component" value="Unassembled WGS sequence"/>
</dbReference>
<dbReference type="RefSeq" id="WP_094849335.1">
    <property type="nucleotide sequence ID" value="NZ_NEVJ01000003.1"/>
</dbReference>
<reference evidence="2" key="1">
    <citation type="submission" date="2017-05" db="EMBL/GenBank/DDBJ databases">
        <title>Complete and WGS of Bordetella genogroups.</title>
        <authorList>
            <person name="Spilker T."/>
            <person name="Lipuma J."/>
        </authorList>
    </citation>
    <scope>NUCLEOTIDE SEQUENCE</scope>
    <source>
        <strain evidence="2">AU21707</strain>
    </source>
</reference>
<organism evidence="2 3">
    <name type="scientific">Bordetella genomosp. 9</name>
    <dbReference type="NCBI Taxonomy" id="1416803"/>
    <lineage>
        <taxon>Bacteria</taxon>
        <taxon>Pseudomonadati</taxon>
        <taxon>Pseudomonadota</taxon>
        <taxon>Betaproteobacteria</taxon>
        <taxon>Burkholderiales</taxon>
        <taxon>Alcaligenaceae</taxon>
        <taxon>Bordetella</taxon>
    </lineage>
</organism>
<dbReference type="AlphaFoldDB" id="A0A261R6X3"/>
<evidence type="ECO:0000313" key="2">
    <source>
        <dbReference type="EMBL" id="OZI20765.1"/>
    </source>
</evidence>
<keyword evidence="3" id="KW-1185">Reference proteome</keyword>
<dbReference type="PROSITE" id="PS01124">
    <property type="entry name" value="HTH_ARAC_FAMILY_2"/>
    <property type="match status" value="1"/>
</dbReference>
<evidence type="ECO:0000313" key="3">
    <source>
        <dbReference type="Proteomes" id="UP000216857"/>
    </source>
</evidence>
<dbReference type="PANTHER" id="PTHR11019">
    <property type="entry name" value="HTH-TYPE TRANSCRIPTIONAL REGULATOR NIMR"/>
    <property type="match status" value="1"/>
</dbReference>